<accession>A0A9D9EMM8</accession>
<dbReference type="SMART" id="SM00481">
    <property type="entry name" value="POLIIIAc"/>
    <property type="match status" value="1"/>
</dbReference>
<dbReference type="Proteomes" id="UP000823616">
    <property type="component" value="Unassembled WGS sequence"/>
</dbReference>
<dbReference type="PANTHER" id="PTHR42924">
    <property type="entry name" value="EXONUCLEASE"/>
    <property type="match status" value="1"/>
</dbReference>
<comment type="caution">
    <text evidence="2">The sequence shown here is derived from an EMBL/GenBank/DDBJ whole genome shotgun (WGS) entry which is preliminary data.</text>
</comment>
<dbReference type="AlphaFoldDB" id="A0A9D9EMM8"/>
<reference evidence="2" key="1">
    <citation type="submission" date="2020-10" db="EMBL/GenBank/DDBJ databases">
        <authorList>
            <person name="Gilroy R."/>
        </authorList>
    </citation>
    <scope>NUCLEOTIDE SEQUENCE</scope>
    <source>
        <strain evidence="2">B3-4054</strain>
    </source>
</reference>
<proteinExistence type="predicted"/>
<dbReference type="InterPro" id="IPR016195">
    <property type="entry name" value="Pol/histidinol_Pase-like"/>
</dbReference>
<reference evidence="2" key="2">
    <citation type="journal article" date="2021" name="PeerJ">
        <title>Extensive microbial diversity within the chicken gut microbiome revealed by metagenomics and culture.</title>
        <authorList>
            <person name="Gilroy R."/>
            <person name="Ravi A."/>
            <person name="Getino M."/>
            <person name="Pursley I."/>
            <person name="Horton D.L."/>
            <person name="Alikhan N.F."/>
            <person name="Baker D."/>
            <person name="Gharbi K."/>
            <person name="Hall N."/>
            <person name="Watson M."/>
            <person name="Adriaenssens E.M."/>
            <person name="Foster-Nyarko E."/>
            <person name="Jarju S."/>
            <person name="Secka A."/>
            <person name="Antonio M."/>
            <person name="Oren A."/>
            <person name="Chaudhuri R.R."/>
            <person name="La Ragione R."/>
            <person name="Hildebrand F."/>
            <person name="Pallen M.J."/>
        </authorList>
    </citation>
    <scope>NUCLEOTIDE SEQUENCE</scope>
    <source>
        <strain evidence="2">B3-4054</strain>
    </source>
</reference>
<name>A0A9D9EMM8_9SPIR</name>
<gene>
    <name evidence="2" type="ORF">IAA96_07275</name>
</gene>
<evidence type="ECO:0000259" key="1">
    <source>
        <dbReference type="SMART" id="SM00481"/>
    </source>
</evidence>
<dbReference type="Pfam" id="PF02811">
    <property type="entry name" value="PHP"/>
    <property type="match status" value="1"/>
</dbReference>
<organism evidence="2 3">
    <name type="scientific">Candidatus Avitreponema avistercoris</name>
    <dbReference type="NCBI Taxonomy" id="2840705"/>
    <lineage>
        <taxon>Bacteria</taxon>
        <taxon>Pseudomonadati</taxon>
        <taxon>Spirochaetota</taxon>
        <taxon>Spirochaetia</taxon>
        <taxon>Spirochaetales</taxon>
        <taxon>Candidatus Avitreponema</taxon>
    </lineage>
</organism>
<dbReference type="InterPro" id="IPR004013">
    <property type="entry name" value="PHP_dom"/>
</dbReference>
<dbReference type="Gene3D" id="1.10.150.650">
    <property type="match status" value="1"/>
</dbReference>
<protein>
    <submittedName>
        <fullName evidence="2">PHP domain-containing protein</fullName>
    </submittedName>
</protein>
<dbReference type="PANTHER" id="PTHR42924:SF3">
    <property type="entry name" value="POLYMERASE_HISTIDINOL PHOSPHATASE N-TERMINAL DOMAIN-CONTAINING PROTEIN"/>
    <property type="match status" value="1"/>
</dbReference>
<evidence type="ECO:0000313" key="3">
    <source>
        <dbReference type="Proteomes" id="UP000823616"/>
    </source>
</evidence>
<dbReference type="GO" id="GO:0004534">
    <property type="term" value="F:5'-3' RNA exonuclease activity"/>
    <property type="evidence" value="ECO:0007669"/>
    <property type="project" value="TreeGrafter"/>
</dbReference>
<dbReference type="InterPro" id="IPR052018">
    <property type="entry name" value="PHP_domain"/>
</dbReference>
<dbReference type="SUPFAM" id="SSF89550">
    <property type="entry name" value="PHP domain-like"/>
    <property type="match status" value="1"/>
</dbReference>
<dbReference type="CDD" id="cd07438">
    <property type="entry name" value="PHP_HisPPase_AMP"/>
    <property type="match status" value="1"/>
</dbReference>
<dbReference type="EMBL" id="JADIMS010000136">
    <property type="protein sequence ID" value="MBO8450891.1"/>
    <property type="molecule type" value="Genomic_DNA"/>
</dbReference>
<dbReference type="GO" id="GO:0035312">
    <property type="term" value="F:5'-3' DNA exonuclease activity"/>
    <property type="evidence" value="ECO:0007669"/>
    <property type="project" value="TreeGrafter"/>
</dbReference>
<dbReference type="Gene3D" id="3.20.20.140">
    <property type="entry name" value="Metal-dependent hydrolases"/>
    <property type="match status" value="1"/>
</dbReference>
<feature type="domain" description="Polymerase/histidinol phosphatase N-terminal" evidence="1">
    <location>
        <begin position="2"/>
        <end position="67"/>
    </location>
</feature>
<dbReference type="InterPro" id="IPR003141">
    <property type="entry name" value="Pol/His_phosphatase_N"/>
</dbReference>
<evidence type="ECO:0000313" key="2">
    <source>
        <dbReference type="EMBL" id="MBO8450891.1"/>
    </source>
</evidence>
<sequence>MIDLHTHSTASDGSFPPQELAALAAKGGLSLWALTDHDCIDGLAAAEEASAALSLAFIPGVELAVERAKGELHLLGYGIRAGDPALEALLEKASAERASRNARICRLFAEQGIQVDMARVRQLAGGGSVGRPHFARWLVECGMVKNVQQAFSRWLAAGRPCYAAREGLDLREAVSAVRHAGGVPVLAHPLSLYVSWGKMPAVLEEIRDAGVPALEAWHPGARPADCRRLERLADALGMRVTAGSDFHGEARPERKLGITAGGRPIDGRFYTEGLAPLLGKAAR</sequence>